<dbReference type="PANTHER" id="PTHR48182">
    <property type="entry name" value="PROTEIN SERAC1"/>
    <property type="match status" value="1"/>
</dbReference>
<accession>W9XBT5</accession>
<keyword evidence="5" id="KW-0256">Endoplasmic reticulum</keyword>
<sequence>MILCSEVPALIPSPPESNGFDCFVVYPTTSTPYKAEKSEPTVDFVFIHGITGSQTATWTAENDQGVKVLWPRDLLPDKIPDCRVIMYGYDANVVNFWAEASQNCLYQHARDLFNSRPIIFVVHSMGGLVVADALHRAKDALDRYEEDVYHLTYAIAFLGTPHLGAELASWASVGAKFLYPFKRTNVRLVKVLETRSEELRDIQQRFHLMLRKRAMACSKQPSDSPYPIKLYCFYESEALKIVGKVVEEKSAVLSDWGSASIHANHMGMTRFPHENDDGFRRVCGRLSVWVKELRDRRSAQASAQIAVQTATMPGATQRSELEVSKTQGVEAPTSVSAQIPPATALSPLQQHHQQQQYQPPRLPPQQAAEPPSETPDPGQEQPTELPDRPAQQGRGEHPKQQPAYFPIGQPVREKKHPKKSKKSQSSGPTFNFNGPRGGQWQVAGGDINNRGRAFGGKTSNVKGGDSKEDDSSEESAGGD</sequence>
<evidence type="ECO:0000256" key="6">
    <source>
        <dbReference type="ARBA" id="ARBA00023128"/>
    </source>
</evidence>
<dbReference type="InterPro" id="IPR007751">
    <property type="entry name" value="DUF676_lipase-like"/>
</dbReference>
<dbReference type="Pfam" id="PF05057">
    <property type="entry name" value="DUF676"/>
    <property type="match status" value="1"/>
</dbReference>
<dbReference type="HOGENOM" id="CLU_569861_0_0_1"/>
<gene>
    <name evidence="10" type="ORF">A1O5_01506</name>
</gene>
<feature type="compositionally biased region" description="Basic residues" evidence="8">
    <location>
        <begin position="413"/>
        <end position="422"/>
    </location>
</feature>
<feature type="region of interest" description="Disordered" evidence="8">
    <location>
        <begin position="310"/>
        <end position="479"/>
    </location>
</feature>
<dbReference type="GO" id="GO:0016020">
    <property type="term" value="C:membrane"/>
    <property type="evidence" value="ECO:0007669"/>
    <property type="project" value="UniProtKB-SubCell"/>
</dbReference>
<comment type="similarity">
    <text evidence="4">Belongs to the putative lipase ROG1 family.</text>
</comment>
<evidence type="ECO:0000259" key="9">
    <source>
        <dbReference type="Pfam" id="PF05057"/>
    </source>
</evidence>
<evidence type="ECO:0000256" key="7">
    <source>
        <dbReference type="ARBA" id="ARBA00023136"/>
    </source>
</evidence>
<keyword evidence="11" id="KW-1185">Reference proteome</keyword>
<evidence type="ECO:0000256" key="4">
    <source>
        <dbReference type="ARBA" id="ARBA00007920"/>
    </source>
</evidence>
<keyword evidence="7" id="KW-0472">Membrane</keyword>
<evidence type="ECO:0000256" key="1">
    <source>
        <dbReference type="ARBA" id="ARBA00004173"/>
    </source>
</evidence>
<feature type="domain" description="DUF676" evidence="9">
    <location>
        <begin position="44"/>
        <end position="180"/>
    </location>
</feature>
<dbReference type="eggNOG" id="KOG2029">
    <property type="taxonomic scope" value="Eukaryota"/>
</dbReference>
<feature type="compositionally biased region" description="Low complexity" evidence="8">
    <location>
        <begin position="347"/>
        <end position="371"/>
    </location>
</feature>
<dbReference type="GO" id="GO:0005783">
    <property type="term" value="C:endoplasmic reticulum"/>
    <property type="evidence" value="ECO:0007669"/>
    <property type="project" value="UniProtKB-SubCell"/>
</dbReference>
<comment type="caution">
    <text evidence="10">The sequence shown here is derived from an EMBL/GenBank/DDBJ whole genome shotgun (WGS) entry which is preliminary data.</text>
</comment>
<dbReference type="GO" id="GO:0005739">
    <property type="term" value="C:mitochondrion"/>
    <property type="evidence" value="ECO:0007669"/>
    <property type="project" value="UniProtKB-SubCell"/>
</dbReference>
<dbReference type="EMBL" id="AMGX01000002">
    <property type="protein sequence ID" value="EXJ74810.1"/>
    <property type="molecule type" value="Genomic_DNA"/>
</dbReference>
<dbReference type="InterPro" id="IPR029058">
    <property type="entry name" value="AB_hydrolase_fold"/>
</dbReference>
<evidence type="ECO:0000256" key="8">
    <source>
        <dbReference type="SAM" id="MobiDB-lite"/>
    </source>
</evidence>
<dbReference type="RefSeq" id="XP_007740312.1">
    <property type="nucleotide sequence ID" value="XM_007742122.1"/>
</dbReference>
<dbReference type="SUPFAM" id="SSF53474">
    <property type="entry name" value="alpha/beta-Hydrolases"/>
    <property type="match status" value="1"/>
</dbReference>
<dbReference type="Gene3D" id="3.40.50.1820">
    <property type="entry name" value="alpha/beta hydrolase"/>
    <property type="match status" value="1"/>
</dbReference>
<evidence type="ECO:0000313" key="10">
    <source>
        <dbReference type="EMBL" id="EXJ74810.1"/>
    </source>
</evidence>
<proteinExistence type="inferred from homology"/>
<protein>
    <recommendedName>
        <fullName evidence="9">DUF676 domain-containing protein</fullName>
    </recommendedName>
</protein>
<name>W9XBT5_9EURO</name>
<evidence type="ECO:0000256" key="5">
    <source>
        <dbReference type="ARBA" id="ARBA00022824"/>
    </source>
</evidence>
<dbReference type="OrthoDB" id="427518at2759"/>
<organism evidence="10 11">
    <name type="scientific">Cladophialophora psammophila CBS 110553</name>
    <dbReference type="NCBI Taxonomy" id="1182543"/>
    <lineage>
        <taxon>Eukaryota</taxon>
        <taxon>Fungi</taxon>
        <taxon>Dikarya</taxon>
        <taxon>Ascomycota</taxon>
        <taxon>Pezizomycotina</taxon>
        <taxon>Eurotiomycetes</taxon>
        <taxon>Chaetothyriomycetidae</taxon>
        <taxon>Chaetothyriales</taxon>
        <taxon>Herpotrichiellaceae</taxon>
        <taxon>Cladophialophora</taxon>
    </lineage>
</organism>
<reference evidence="10 11" key="1">
    <citation type="submission" date="2013-03" db="EMBL/GenBank/DDBJ databases">
        <title>The Genome Sequence of Cladophialophora psammophila CBS 110553.</title>
        <authorList>
            <consortium name="The Broad Institute Genomics Platform"/>
            <person name="Cuomo C."/>
            <person name="de Hoog S."/>
            <person name="Gorbushina A."/>
            <person name="Walker B."/>
            <person name="Young S.K."/>
            <person name="Zeng Q."/>
            <person name="Gargeya S."/>
            <person name="Fitzgerald M."/>
            <person name="Haas B."/>
            <person name="Abouelleil A."/>
            <person name="Allen A.W."/>
            <person name="Alvarado L."/>
            <person name="Arachchi H.M."/>
            <person name="Berlin A.M."/>
            <person name="Chapman S.B."/>
            <person name="Gainer-Dewar J."/>
            <person name="Goldberg J."/>
            <person name="Griggs A."/>
            <person name="Gujja S."/>
            <person name="Hansen M."/>
            <person name="Howarth C."/>
            <person name="Imamovic A."/>
            <person name="Ireland A."/>
            <person name="Larimer J."/>
            <person name="McCowan C."/>
            <person name="Murphy C."/>
            <person name="Pearson M."/>
            <person name="Poon T.W."/>
            <person name="Priest M."/>
            <person name="Roberts A."/>
            <person name="Saif S."/>
            <person name="Shea T."/>
            <person name="Sisk P."/>
            <person name="Sykes S."/>
            <person name="Wortman J."/>
            <person name="Nusbaum C."/>
            <person name="Birren B."/>
        </authorList>
    </citation>
    <scope>NUCLEOTIDE SEQUENCE [LARGE SCALE GENOMIC DNA]</scope>
    <source>
        <strain evidence="10 11">CBS 110553</strain>
    </source>
</reference>
<evidence type="ECO:0000313" key="11">
    <source>
        <dbReference type="Proteomes" id="UP000019471"/>
    </source>
</evidence>
<dbReference type="Proteomes" id="UP000019471">
    <property type="component" value="Unassembled WGS sequence"/>
</dbReference>
<comment type="subcellular location">
    <subcellularLocation>
        <location evidence="2">Endoplasmic reticulum</location>
    </subcellularLocation>
    <subcellularLocation>
        <location evidence="3">Membrane</location>
    </subcellularLocation>
    <subcellularLocation>
        <location evidence="1">Mitochondrion</location>
    </subcellularLocation>
</comment>
<evidence type="ECO:0000256" key="3">
    <source>
        <dbReference type="ARBA" id="ARBA00004370"/>
    </source>
</evidence>
<keyword evidence="6" id="KW-0496">Mitochondrion</keyword>
<evidence type="ECO:0000256" key="2">
    <source>
        <dbReference type="ARBA" id="ARBA00004240"/>
    </source>
</evidence>
<dbReference type="PANTHER" id="PTHR48182:SF2">
    <property type="entry name" value="PROTEIN SERAC1"/>
    <property type="match status" value="1"/>
</dbReference>
<dbReference type="AlphaFoldDB" id="W9XBT5"/>
<dbReference type="InterPro" id="IPR052374">
    <property type="entry name" value="SERAC1"/>
</dbReference>
<dbReference type="GeneID" id="19186239"/>